<name>A0A9D5P120_XYLRU</name>
<sequence length="176" mass="20128">MKMIHSPLFRRIQLQLLMNLTARALGERPVRLWTHSNAEALRLYAAFTAQHLHDGADEVRLQRMNNEALKMGRLLRRVFWIGSRSRAQRLVVALYRNIGIQVSFTADDRLCFNRCYFSSCYTPAACRAASMLDDGIIRGITRQPACHLSFAQRITEGCSCCEASLRKTTHKQDICP</sequence>
<reference evidence="1" key="1">
    <citation type="submission" date="2019-04" db="EMBL/GenBank/DDBJ databases">
        <title>Evolution of Biomass-Degrading Anaerobic Consortia Revealed by Metagenomics.</title>
        <authorList>
            <person name="Peng X."/>
        </authorList>
    </citation>
    <scope>NUCLEOTIDE SEQUENCE</scope>
    <source>
        <strain evidence="1">SIG140</strain>
    </source>
</reference>
<evidence type="ECO:0000313" key="1">
    <source>
        <dbReference type="EMBL" id="MBE6270472.1"/>
    </source>
</evidence>
<protein>
    <submittedName>
        <fullName evidence="1">Uncharacterized protein</fullName>
    </submittedName>
</protein>
<dbReference type="EMBL" id="SUYC01000005">
    <property type="protein sequence ID" value="MBE6270472.1"/>
    <property type="molecule type" value="Genomic_DNA"/>
</dbReference>
<proteinExistence type="predicted"/>
<dbReference type="Proteomes" id="UP000806522">
    <property type="component" value="Unassembled WGS sequence"/>
</dbReference>
<evidence type="ECO:0000313" key="2">
    <source>
        <dbReference type="Proteomes" id="UP000806522"/>
    </source>
</evidence>
<organism evidence="1 2">
    <name type="scientific">Xylanibacter ruminicola</name>
    <name type="common">Prevotella ruminicola</name>
    <dbReference type="NCBI Taxonomy" id="839"/>
    <lineage>
        <taxon>Bacteria</taxon>
        <taxon>Pseudomonadati</taxon>
        <taxon>Bacteroidota</taxon>
        <taxon>Bacteroidia</taxon>
        <taxon>Bacteroidales</taxon>
        <taxon>Prevotellaceae</taxon>
        <taxon>Xylanibacter</taxon>
    </lineage>
</organism>
<comment type="caution">
    <text evidence="1">The sequence shown here is derived from an EMBL/GenBank/DDBJ whole genome shotgun (WGS) entry which is preliminary data.</text>
</comment>
<gene>
    <name evidence="1" type="ORF">E7101_05910</name>
</gene>
<dbReference type="AlphaFoldDB" id="A0A9D5P120"/>
<accession>A0A9D5P120</accession>